<accession>A0A819XM35</accession>
<reference evidence="2" key="1">
    <citation type="submission" date="2021-02" db="EMBL/GenBank/DDBJ databases">
        <authorList>
            <person name="Nowell W R."/>
        </authorList>
    </citation>
    <scope>NUCLEOTIDE SEQUENCE</scope>
</reference>
<gene>
    <name evidence="2" type="ORF">UXM345_LOCUS24676</name>
</gene>
<feature type="region of interest" description="Disordered" evidence="1">
    <location>
        <begin position="140"/>
        <end position="196"/>
    </location>
</feature>
<evidence type="ECO:0000313" key="2">
    <source>
        <dbReference type="EMBL" id="CAF4142977.1"/>
    </source>
</evidence>
<protein>
    <submittedName>
        <fullName evidence="2">Uncharacterized protein</fullName>
    </submittedName>
</protein>
<feature type="compositionally biased region" description="Low complexity" evidence="1">
    <location>
        <begin position="143"/>
        <end position="166"/>
    </location>
</feature>
<evidence type="ECO:0000313" key="3">
    <source>
        <dbReference type="Proteomes" id="UP000663842"/>
    </source>
</evidence>
<dbReference type="Proteomes" id="UP000663842">
    <property type="component" value="Unassembled WGS sequence"/>
</dbReference>
<proteinExistence type="predicted"/>
<organism evidence="2 3">
    <name type="scientific">Rotaria magnacalcarata</name>
    <dbReference type="NCBI Taxonomy" id="392030"/>
    <lineage>
        <taxon>Eukaryota</taxon>
        <taxon>Metazoa</taxon>
        <taxon>Spiralia</taxon>
        <taxon>Gnathifera</taxon>
        <taxon>Rotifera</taxon>
        <taxon>Eurotatoria</taxon>
        <taxon>Bdelloidea</taxon>
        <taxon>Philodinida</taxon>
        <taxon>Philodinidae</taxon>
        <taxon>Rotaria</taxon>
    </lineage>
</organism>
<feature type="compositionally biased region" description="Polar residues" evidence="1">
    <location>
        <begin position="167"/>
        <end position="179"/>
    </location>
</feature>
<name>A0A819XM35_9BILA</name>
<dbReference type="EMBL" id="CAJOBF010004540">
    <property type="protein sequence ID" value="CAF4142977.1"/>
    <property type="molecule type" value="Genomic_DNA"/>
</dbReference>
<evidence type="ECO:0000256" key="1">
    <source>
        <dbReference type="SAM" id="MobiDB-lite"/>
    </source>
</evidence>
<sequence>MTARTNAFTHILFKNGINNELMIATLDKCNVQDDDVSYTCGGPKSLCDKLMKQMNGYSTDYLYSSFPEKKDQDDSDQDDYEDDCLTIIPVSTYTKLSSFLSLHPVTNPVSTQLPSSNITRQRNEMTNNNEVTSAIETVENFGSSSSHRNSPSNPMVSPVPAASSISQINRSNKNTSTNQKTHRKQAPVPLVSSSSSNNISPSIYSSIFTYLLAFEKGYHLSDQ</sequence>
<comment type="caution">
    <text evidence="2">The sequence shown here is derived from an EMBL/GenBank/DDBJ whole genome shotgun (WGS) entry which is preliminary data.</text>
</comment>
<dbReference type="AlphaFoldDB" id="A0A819XM35"/>